<protein>
    <recommendedName>
        <fullName evidence="4">Single-stranded DNA-binding protein</fullName>
    </recommendedName>
</protein>
<evidence type="ECO:0000313" key="2">
    <source>
        <dbReference type="EMBL" id="GAB63123.1"/>
    </source>
</evidence>
<dbReference type="Proteomes" id="UP000002985">
    <property type="component" value="Unassembled WGS sequence"/>
</dbReference>
<keyword evidence="3" id="KW-1185">Reference proteome</keyword>
<evidence type="ECO:0008006" key="4">
    <source>
        <dbReference type="Google" id="ProtNLM"/>
    </source>
</evidence>
<name>I3IKD2_9BACT</name>
<evidence type="ECO:0000313" key="1">
    <source>
        <dbReference type="EMBL" id="GAB62177.1"/>
    </source>
</evidence>
<dbReference type="STRING" id="247490.KSU1_C0581"/>
<dbReference type="EMBL" id="BAFH01000003">
    <property type="protein sequence ID" value="GAB63123.1"/>
    <property type="molecule type" value="Genomic_DNA"/>
</dbReference>
<evidence type="ECO:0000313" key="3">
    <source>
        <dbReference type="Proteomes" id="UP000002985"/>
    </source>
</evidence>
<proteinExistence type="predicted"/>
<reference evidence="1 3" key="1">
    <citation type="journal article" date="2012" name="FEBS Lett.">
        <title>Anammox organism KSU-1 expresses a NirK-type copper-containing nitrite reductase instead of a NirS-type with cytochrome cd1.</title>
        <authorList>
            <person name="Hira D."/>
            <person name="Toh H."/>
            <person name="Migita C.T."/>
            <person name="Okubo H."/>
            <person name="Nishiyama T."/>
            <person name="Hattori M."/>
            <person name="Furukawa K."/>
            <person name="Fujii T."/>
        </authorList>
    </citation>
    <scope>NUCLEOTIDE SEQUENCE [LARGE SCALE GENOMIC DNA]</scope>
</reference>
<dbReference type="EMBL" id="BAFH01000003">
    <property type="protein sequence ID" value="GAB62177.1"/>
    <property type="molecule type" value="Genomic_DNA"/>
</dbReference>
<sequence length="96" mass="10609">MYYVAGEVINYFSTDETKGKDGKVYPASDKLQVLGEVETKGGDVKKELVTFVVPSHWKSRIKEIIGKKVFFQVQLYVSDGRLSSFIGGSAAFPKVA</sequence>
<comment type="caution">
    <text evidence="1">The sequence shown here is derived from an EMBL/GenBank/DDBJ whole genome shotgun (WGS) entry which is preliminary data.</text>
</comment>
<accession>I3IKD2</accession>
<organism evidence="1 3">
    <name type="scientific">Candidatus Jettenia caeni</name>
    <dbReference type="NCBI Taxonomy" id="247490"/>
    <lineage>
        <taxon>Bacteria</taxon>
        <taxon>Pseudomonadati</taxon>
        <taxon>Planctomycetota</taxon>
        <taxon>Candidatus Brocadiia</taxon>
        <taxon>Candidatus Brocadiales</taxon>
        <taxon>Candidatus Brocadiaceae</taxon>
        <taxon>Candidatus Jettenia</taxon>
    </lineage>
</organism>
<dbReference type="AlphaFoldDB" id="I3IKD2"/>
<gene>
    <name evidence="1" type="ORF">KSU1_C0581</name>
    <name evidence="2" type="ORF">KSU1_C1527</name>
</gene>